<dbReference type="GO" id="GO:0016491">
    <property type="term" value="F:oxidoreductase activity"/>
    <property type="evidence" value="ECO:0007669"/>
    <property type="project" value="UniProtKB-UniRule"/>
</dbReference>
<evidence type="ECO:0000313" key="7">
    <source>
        <dbReference type="EMBL" id="CAA6802384.1"/>
    </source>
</evidence>
<dbReference type="CDD" id="cd02146">
    <property type="entry name" value="NfsA-like"/>
    <property type="match status" value="1"/>
</dbReference>
<dbReference type="InterPro" id="IPR029479">
    <property type="entry name" value="Nitroreductase"/>
</dbReference>
<feature type="domain" description="Nitroreductase" evidence="6">
    <location>
        <begin position="11"/>
        <end position="163"/>
    </location>
</feature>
<evidence type="ECO:0000259" key="6">
    <source>
        <dbReference type="Pfam" id="PF00881"/>
    </source>
</evidence>
<evidence type="ECO:0000256" key="5">
    <source>
        <dbReference type="PIRNR" id="PIRNR005426"/>
    </source>
</evidence>
<dbReference type="SUPFAM" id="SSF55469">
    <property type="entry name" value="FMN-dependent nitroreductase-like"/>
    <property type="match status" value="1"/>
</dbReference>
<reference evidence="7" key="1">
    <citation type="submission" date="2020-01" db="EMBL/GenBank/DDBJ databases">
        <authorList>
            <person name="Meier V. D."/>
            <person name="Meier V D."/>
        </authorList>
    </citation>
    <scope>NUCLEOTIDE SEQUENCE</scope>
    <source>
        <strain evidence="7">HLG_WM_MAG_07</strain>
    </source>
</reference>
<dbReference type="InterPro" id="IPR016446">
    <property type="entry name" value="Flavin_OxRdtase_Frp"/>
</dbReference>
<keyword evidence="3 5" id="KW-0288">FMN</keyword>
<evidence type="ECO:0000256" key="2">
    <source>
        <dbReference type="ARBA" id="ARBA00022630"/>
    </source>
</evidence>
<accession>A0A6S6SBA7</accession>
<evidence type="ECO:0000256" key="4">
    <source>
        <dbReference type="ARBA" id="ARBA00023002"/>
    </source>
</evidence>
<dbReference type="EMBL" id="CACVAY010000012">
    <property type="protein sequence ID" value="CAA6802384.1"/>
    <property type="molecule type" value="Genomic_DNA"/>
</dbReference>
<dbReference type="PANTHER" id="PTHR43425">
    <property type="entry name" value="OXYGEN-INSENSITIVE NADPH NITROREDUCTASE"/>
    <property type="match status" value="1"/>
</dbReference>
<keyword evidence="4 5" id="KW-0560">Oxidoreductase</keyword>
<keyword evidence="2 5" id="KW-0285">Flavoprotein</keyword>
<keyword evidence="5" id="KW-0521">NADP</keyword>
<name>A0A6S6SBA7_9GAMM</name>
<sequence>MNDTIRLLQFHTSIRNFKADPIEDDIVKTIISAAQCTASSNFVQACTVIRVRNQDTRNKMAELAGNQPYVTSAPVFLMFCADLHRAEVCCDMHEKEMLSGFTEQFIIATTDVALMAQTAVVAAESLGLGICYIGGIRNHPAEYTELLELPEHVYPVFGLCLGYPDQSPETKPRLPVDIVLKEETYGNKDEKEAIAEYDDLMREYYKNRSSNIKQMGWSEQMAELLGKESRPHMKAFLESQGFKMR</sequence>
<dbReference type="PIRSF" id="PIRSF005426">
    <property type="entry name" value="Frp"/>
    <property type="match status" value="1"/>
</dbReference>
<dbReference type="NCBIfam" id="NF008033">
    <property type="entry name" value="PRK10765.1"/>
    <property type="match status" value="1"/>
</dbReference>
<proteinExistence type="inferred from homology"/>
<comment type="similarity">
    <text evidence="1 5">Belongs to the flavin oxidoreductase frp family.</text>
</comment>
<evidence type="ECO:0000256" key="1">
    <source>
        <dbReference type="ARBA" id="ARBA00008366"/>
    </source>
</evidence>
<dbReference type="Gene3D" id="3.40.109.10">
    <property type="entry name" value="NADH Oxidase"/>
    <property type="match status" value="1"/>
</dbReference>
<dbReference type="InterPro" id="IPR000415">
    <property type="entry name" value="Nitroreductase-like"/>
</dbReference>
<gene>
    <name evidence="7" type="ORF">HELGO_WM10909</name>
</gene>
<evidence type="ECO:0000256" key="3">
    <source>
        <dbReference type="ARBA" id="ARBA00022643"/>
    </source>
</evidence>
<organism evidence="7">
    <name type="scientific">uncultured Thiotrichaceae bacterium</name>
    <dbReference type="NCBI Taxonomy" id="298394"/>
    <lineage>
        <taxon>Bacteria</taxon>
        <taxon>Pseudomonadati</taxon>
        <taxon>Pseudomonadota</taxon>
        <taxon>Gammaproteobacteria</taxon>
        <taxon>Thiotrichales</taxon>
        <taxon>Thiotrichaceae</taxon>
        <taxon>environmental samples</taxon>
    </lineage>
</organism>
<dbReference type="AlphaFoldDB" id="A0A6S6SBA7"/>
<dbReference type="Pfam" id="PF00881">
    <property type="entry name" value="Nitroreductase"/>
    <property type="match status" value="1"/>
</dbReference>
<protein>
    <submittedName>
        <fullName evidence="7">Nitroreductase</fullName>
    </submittedName>
</protein>
<dbReference type="PANTHER" id="PTHR43425:SF2">
    <property type="entry name" value="OXYGEN-INSENSITIVE NADPH NITROREDUCTASE"/>
    <property type="match status" value="1"/>
</dbReference>